<dbReference type="EMBL" id="JAWDJR010000007">
    <property type="protein sequence ID" value="KAK9971557.1"/>
    <property type="molecule type" value="Genomic_DNA"/>
</dbReference>
<reference evidence="3 4" key="1">
    <citation type="submission" date="2024-05" db="EMBL/GenBank/DDBJ databases">
        <title>A high-quality chromosomal-level genome assembly of Topmouth culter (Culter alburnus).</title>
        <authorList>
            <person name="Zhao H."/>
        </authorList>
    </citation>
    <scope>NUCLEOTIDE SEQUENCE [LARGE SCALE GENOMIC DNA]</scope>
    <source>
        <strain evidence="3">CATC2023</strain>
        <tissue evidence="3">Muscle</tissue>
    </source>
</reference>
<evidence type="ECO:0000256" key="1">
    <source>
        <dbReference type="SAM" id="MobiDB-lite"/>
    </source>
</evidence>
<dbReference type="Proteomes" id="UP001479290">
    <property type="component" value="Unassembled WGS sequence"/>
</dbReference>
<feature type="region of interest" description="Disordered" evidence="1">
    <location>
        <begin position="59"/>
        <end position="133"/>
    </location>
</feature>
<sequence>MMCSRCLLLILVVYFLMDELCAFLLPDRLRMKRSSHRSDQEMSPHIYELSDLADLFPGNEGEMTRDWDPNPAKSPAFFSPLEHINVQPANSNRRKNKDKRRRITVPLDPIGSSHLSTRNRKEEPGDFKEYDAK</sequence>
<feature type="chain" id="PRO_5043520015" evidence="2">
    <location>
        <begin position="23"/>
        <end position="133"/>
    </location>
</feature>
<dbReference type="AlphaFoldDB" id="A0AAW2AG80"/>
<comment type="caution">
    <text evidence="3">The sequence shown here is derived from an EMBL/GenBank/DDBJ whole genome shotgun (WGS) entry which is preliminary data.</text>
</comment>
<name>A0AAW2AG80_CULAL</name>
<feature type="compositionally biased region" description="Basic residues" evidence="1">
    <location>
        <begin position="92"/>
        <end position="103"/>
    </location>
</feature>
<protein>
    <submittedName>
        <fullName evidence="3">Uncharacterized protein</fullName>
    </submittedName>
</protein>
<evidence type="ECO:0000256" key="2">
    <source>
        <dbReference type="SAM" id="SignalP"/>
    </source>
</evidence>
<evidence type="ECO:0000313" key="4">
    <source>
        <dbReference type="Proteomes" id="UP001479290"/>
    </source>
</evidence>
<feature type="signal peptide" evidence="2">
    <location>
        <begin position="1"/>
        <end position="22"/>
    </location>
</feature>
<proteinExistence type="predicted"/>
<feature type="compositionally biased region" description="Basic and acidic residues" evidence="1">
    <location>
        <begin position="119"/>
        <end position="133"/>
    </location>
</feature>
<keyword evidence="4" id="KW-1185">Reference proteome</keyword>
<gene>
    <name evidence="3" type="ORF">ABG768_024915</name>
</gene>
<keyword evidence="2" id="KW-0732">Signal</keyword>
<organism evidence="3 4">
    <name type="scientific">Culter alburnus</name>
    <name type="common">Topmouth culter</name>
    <dbReference type="NCBI Taxonomy" id="194366"/>
    <lineage>
        <taxon>Eukaryota</taxon>
        <taxon>Metazoa</taxon>
        <taxon>Chordata</taxon>
        <taxon>Craniata</taxon>
        <taxon>Vertebrata</taxon>
        <taxon>Euteleostomi</taxon>
        <taxon>Actinopterygii</taxon>
        <taxon>Neopterygii</taxon>
        <taxon>Teleostei</taxon>
        <taxon>Ostariophysi</taxon>
        <taxon>Cypriniformes</taxon>
        <taxon>Xenocyprididae</taxon>
        <taxon>Xenocypridinae</taxon>
        <taxon>Culter</taxon>
    </lineage>
</organism>
<accession>A0AAW2AG80</accession>
<evidence type="ECO:0000313" key="3">
    <source>
        <dbReference type="EMBL" id="KAK9971557.1"/>
    </source>
</evidence>